<dbReference type="InterPro" id="IPR027417">
    <property type="entry name" value="P-loop_NTPase"/>
</dbReference>
<dbReference type="PANTHER" id="PTHR35807:SF1">
    <property type="entry name" value="TRANSCRIPTIONAL REGULATOR REDD"/>
    <property type="match status" value="1"/>
</dbReference>
<dbReference type="InterPro" id="IPR011990">
    <property type="entry name" value="TPR-like_helical_dom_sf"/>
</dbReference>
<reference evidence="8 9" key="1">
    <citation type="submission" date="2018-05" db="EMBL/GenBank/DDBJ databases">
        <title>Evolution of GPA BGCs.</title>
        <authorList>
            <person name="Waglechner N."/>
            <person name="Wright G.D."/>
        </authorList>
    </citation>
    <scope>NUCLEOTIDE SEQUENCE [LARGE SCALE GENOMIC DNA]</scope>
    <source>
        <strain evidence="8 9">A82846</strain>
    </source>
</reference>
<dbReference type="Gene3D" id="3.40.50.300">
    <property type="entry name" value="P-loop containing nucleotide triphosphate hydrolases"/>
    <property type="match status" value="1"/>
</dbReference>
<keyword evidence="4" id="KW-0804">Transcription</keyword>
<dbReference type="SMART" id="SM00862">
    <property type="entry name" value="Trans_reg_C"/>
    <property type="match status" value="1"/>
</dbReference>
<dbReference type="OrthoDB" id="7628974at2"/>
<gene>
    <name evidence="8" type="ORF">DMH04_53495</name>
</gene>
<dbReference type="InterPro" id="IPR001867">
    <property type="entry name" value="OmpR/PhoB-type_DNA-bd"/>
</dbReference>
<accession>A0A428Y305</accession>
<keyword evidence="2" id="KW-0805">Transcription regulation</keyword>
<evidence type="ECO:0000313" key="8">
    <source>
        <dbReference type="EMBL" id="RSM61924.1"/>
    </source>
</evidence>
<dbReference type="PROSITE" id="PS51755">
    <property type="entry name" value="OMPR_PHOB"/>
    <property type="match status" value="1"/>
</dbReference>
<evidence type="ECO:0000256" key="6">
    <source>
        <dbReference type="PROSITE-ProRule" id="PRU01091"/>
    </source>
</evidence>
<dbReference type="GO" id="GO:0043531">
    <property type="term" value="F:ADP binding"/>
    <property type="evidence" value="ECO:0007669"/>
    <property type="project" value="InterPro"/>
</dbReference>
<dbReference type="InterPro" id="IPR005158">
    <property type="entry name" value="BTAD"/>
</dbReference>
<dbReference type="InterPro" id="IPR036388">
    <property type="entry name" value="WH-like_DNA-bd_sf"/>
</dbReference>
<protein>
    <submittedName>
        <fullName evidence="8">Tetratricopeptide repeat protein</fullName>
    </submittedName>
</protein>
<dbReference type="Pfam" id="PF00486">
    <property type="entry name" value="Trans_reg_C"/>
    <property type="match status" value="1"/>
</dbReference>
<feature type="DNA-binding region" description="OmpR/PhoB-type" evidence="6">
    <location>
        <begin position="1"/>
        <end position="94"/>
    </location>
</feature>
<keyword evidence="3 6" id="KW-0238">DNA-binding</keyword>
<dbReference type="AlphaFoldDB" id="A0A428Y305"/>
<feature type="domain" description="OmpR/PhoB-type" evidence="7">
    <location>
        <begin position="1"/>
        <end position="94"/>
    </location>
</feature>
<dbReference type="Gene3D" id="1.25.40.10">
    <property type="entry name" value="Tetratricopeptide repeat domain"/>
    <property type="match status" value="2"/>
</dbReference>
<dbReference type="CDD" id="cd15831">
    <property type="entry name" value="BTAD"/>
    <property type="match status" value="1"/>
</dbReference>
<dbReference type="PRINTS" id="PR00364">
    <property type="entry name" value="DISEASERSIST"/>
</dbReference>
<evidence type="ECO:0000256" key="4">
    <source>
        <dbReference type="ARBA" id="ARBA00023163"/>
    </source>
</evidence>
<dbReference type="InterPro" id="IPR051677">
    <property type="entry name" value="AfsR-DnrI-RedD_regulator"/>
</dbReference>
<evidence type="ECO:0000256" key="5">
    <source>
        <dbReference type="PROSITE-ProRule" id="PRU00339"/>
    </source>
</evidence>
<dbReference type="SUPFAM" id="SSF46894">
    <property type="entry name" value="C-terminal effector domain of the bipartite response regulators"/>
    <property type="match status" value="1"/>
</dbReference>
<dbReference type="Pfam" id="PF03704">
    <property type="entry name" value="BTAD"/>
    <property type="match status" value="1"/>
</dbReference>
<dbReference type="Proteomes" id="UP000287547">
    <property type="component" value="Unassembled WGS sequence"/>
</dbReference>
<dbReference type="Gene3D" id="1.10.10.10">
    <property type="entry name" value="Winged helix-like DNA-binding domain superfamily/Winged helix DNA-binding domain"/>
    <property type="match status" value="1"/>
</dbReference>
<dbReference type="GO" id="GO:0003677">
    <property type="term" value="F:DNA binding"/>
    <property type="evidence" value="ECO:0007669"/>
    <property type="project" value="UniProtKB-UniRule"/>
</dbReference>
<feature type="repeat" description="TPR" evidence="5">
    <location>
        <begin position="754"/>
        <end position="787"/>
    </location>
</feature>
<proteinExistence type="inferred from homology"/>
<keyword evidence="5" id="KW-0802">TPR repeat</keyword>
<dbReference type="SUPFAM" id="SSF48452">
    <property type="entry name" value="TPR-like"/>
    <property type="match status" value="2"/>
</dbReference>
<dbReference type="InterPro" id="IPR019734">
    <property type="entry name" value="TPR_rpt"/>
</dbReference>
<dbReference type="InterPro" id="IPR016032">
    <property type="entry name" value="Sig_transdc_resp-reg_C-effctor"/>
</dbReference>
<evidence type="ECO:0000313" key="9">
    <source>
        <dbReference type="Proteomes" id="UP000287547"/>
    </source>
</evidence>
<dbReference type="GO" id="GO:0006355">
    <property type="term" value="P:regulation of DNA-templated transcription"/>
    <property type="evidence" value="ECO:0007669"/>
    <property type="project" value="InterPro"/>
</dbReference>
<comment type="similarity">
    <text evidence="1">Belongs to the AfsR/DnrI/RedD regulatory family.</text>
</comment>
<dbReference type="EMBL" id="QHKI01000111">
    <property type="protein sequence ID" value="RSM61924.1"/>
    <property type="molecule type" value="Genomic_DNA"/>
</dbReference>
<sequence>MMAEFRLLGEVEVLAGGDTANLGPARQRCVLAAMAVDVGRVVPVERLIDRVWGDDPPVRARAVLSTYTSRLRHALTALQAGRIVQRAGGYLLEAGKNAVDLHRFRELCAQARAEAGDDEQVVTTLTEGLRLWRGEALTGLHGDWVTVERNRLHEERLAAQYDLIDSQLRLGQSADLIAELTMRTANDPLDERVAGQYMLALYHSHRPADALKHYQRTRTRLVQELGVEPSDNLRQLHQRILADDPALSPPMVLGASASTRQPDPRVPRQLPADIPRFVGRDRYLVALDELSTLVTGAGHPVVITLDGAAGVGKTALAVRWAHRAGHRFPDGHLYVNLCGHVPQPPMKPADAAAALLGSIGTPADQIPSTLDGRSAMLRTALAGRQMLILLDNARHSDQIRPLLPGTGNLVLITSRNQLRSLTIREGARRVTVDTLDAEESEQLLTQSTPGSAGIDETVPQLLQLCQGLPLALAIAAERAAREPAAFPMERQYALDVLDSGDDATTDLRAVFSWSYDALSADTARMFRLIGTAPGIDISVPAAAALADVDTARARHLLDQLVATNQLHHKRPGRYQLHDLLRAYGAERSAEQDSPEQRSAAYRRLLHWLLHTAFNARPHLQASDSGLVPLPAIADIAAPAFVDQRHMLEWSAGERHNLIAGVRLAYDEGFDDLCWQLAYATWPALFLASAWHDAQDMYRLGLAAAQRCGDQTGQAHMLDGLGNAHRFDRRHLHAIEAHQQAIALFSDTNNVRGCALALSNLGASYRDVGRYEEALACCRKAYALSRECGEPGTMAISLRRIAETLTADGQPMDALPAGRQCLDLYREVGHLRGEATALQALAGVHFSTDRPETAIDHYRAAASVYRGLGDRRRQASTLTRLGECLSRTHRTGESREVRQQAMKIFEELGAP</sequence>
<evidence type="ECO:0000256" key="2">
    <source>
        <dbReference type="ARBA" id="ARBA00023015"/>
    </source>
</evidence>
<dbReference type="SMART" id="SM01043">
    <property type="entry name" value="BTAD"/>
    <property type="match status" value="1"/>
</dbReference>
<evidence type="ECO:0000259" key="7">
    <source>
        <dbReference type="PROSITE" id="PS51755"/>
    </source>
</evidence>
<dbReference type="SMART" id="SM00028">
    <property type="entry name" value="TPR"/>
    <property type="match status" value="5"/>
</dbReference>
<dbReference type="SUPFAM" id="SSF52540">
    <property type="entry name" value="P-loop containing nucleoside triphosphate hydrolases"/>
    <property type="match status" value="1"/>
</dbReference>
<dbReference type="PROSITE" id="PS50005">
    <property type="entry name" value="TPR"/>
    <property type="match status" value="1"/>
</dbReference>
<dbReference type="PANTHER" id="PTHR35807">
    <property type="entry name" value="TRANSCRIPTIONAL REGULATOR REDD-RELATED"/>
    <property type="match status" value="1"/>
</dbReference>
<organism evidence="8 9">
    <name type="scientific">Kibdelosporangium aridum</name>
    <dbReference type="NCBI Taxonomy" id="2030"/>
    <lineage>
        <taxon>Bacteria</taxon>
        <taxon>Bacillati</taxon>
        <taxon>Actinomycetota</taxon>
        <taxon>Actinomycetes</taxon>
        <taxon>Pseudonocardiales</taxon>
        <taxon>Pseudonocardiaceae</taxon>
        <taxon>Kibdelosporangium</taxon>
    </lineage>
</organism>
<dbReference type="GO" id="GO:0000160">
    <property type="term" value="P:phosphorelay signal transduction system"/>
    <property type="evidence" value="ECO:0007669"/>
    <property type="project" value="InterPro"/>
</dbReference>
<comment type="caution">
    <text evidence="8">The sequence shown here is derived from an EMBL/GenBank/DDBJ whole genome shotgun (WGS) entry which is preliminary data.</text>
</comment>
<evidence type="ECO:0000256" key="1">
    <source>
        <dbReference type="ARBA" id="ARBA00005820"/>
    </source>
</evidence>
<dbReference type="Pfam" id="PF13424">
    <property type="entry name" value="TPR_12"/>
    <property type="match status" value="2"/>
</dbReference>
<evidence type="ECO:0000256" key="3">
    <source>
        <dbReference type="ARBA" id="ARBA00023125"/>
    </source>
</evidence>
<name>A0A428Y305_KIBAR</name>